<feature type="transmembrane region" description="Helical" evidence="2">
    <location>
        <begin position="161"/>
        <end position="184"/>
    </location>
</feature>
<feature type="transmembrane region" description="Helical" evidence="2">
    <location>
        <begin position="481"/>
        <end position="500"/>
    </location>
</feature>
<feature type="transmembrane region" description="Helical" evidence="2">
    <location>
        <begin position="276"/>
        <end position="296"/>
    </location>
</feature>
<evidence type="ECO:0000256" key="2">
    <source>
        <dbReference type="SAM" id="Phobius"/>
    </source>
</evidence>
<feature type="transmembrane region" description="Helical" evidence="2">
    <location>
        <begin position="308"/>
        <end position="329"/>
    </location>
</feature>
<keyword evidence="2" id="KW-0472">Membrane</keyword>
<keyword evidence="2" id="KW-1133">Transmembrane helix</keyword>
<feature type="region of interest" description="Disordered" evidence="1">
    <location>
        <begin position="1"/>
        <end position="29"/>
    </location>
</feature>
<accession>A0A6C0IIE5</accession>
<feature type="transmembrane region" description="Helical" evidence="2">
    <location>
        <begin position="452"/>
        <end position="469"/>
    </location>
</feature>
<feature type="compositionally biased region" description="Polar residues" evidence="1">
    <location>
        <begin position="7"/>
        <end position="28"/>
    </location>
</feature>
<sequence>MEKMNTTEKTSNKKTFSKQPIHNTSEFQVENMKHKIKTVKKKKKLYNYKNIEQLKNIHDDVIVDNSNNTVIEGLPTSPIAKFQEDDYEGGKDDIYERQEPTSTQGDEDEDEGDESKQSTWDKLQASFANMDTFGDTVVESLIHSFSDEKVYEKDKKMIKGYITSFFAIIVAFFLTMNICVLMFLRIDGKRLGFVEYDPYADKDEATKNSADGYPTLYRYTEPYMRNMIIPPTGHAPRPEFELLYFFLSVPIALSDAFGSFLESGPDFLTNYFNINALYLLTFGIMFSSVFFLPKLVKHIVQNVSTPDKLAAGYGSLGSLLAILLGYKYFTVWSDKDKMKTRVDTAGDMGMPYTIPWVMFIILQLLFFIFMGPPVAIMLFIGLFLFVTCFSLLFYSNYTFWDAFDLFDKLHKMAVSEMTDYEIPANNNCRKTGFFDDFKYYLHRIFHFGYKNLHTLSFVILFGVAGLDYHKNMRSEQLKNKLIPFTVALMIGFGTLMDNPFEYIFQTADSP</sequence>
<keyword evidence="2" id="KW-0812">Transmembrane</keyword>
<reference evidence="3" key="1">
    <citation type="journal article" date="2020" name="Nature">
        <title>Giant virus diversity and host interactions through global metagenomics.</title>
        <authorList>
            <person name="Schulz F."/>
            <person name="Roux S."/>
            <person name="Paez-Espino D."/>
            <person name="Jungbluth S."/>
            <person name="Walsh D.A."/>
            <person name="Denef V.J."/>
            <person name="McMahon K.D."/>
            <person name="Konstantinidis K.T."/>
            <person name="Eloe-Fadrosh E.A."/>
            <person name="Kyrpides N.C."/>
            <person name="Woyke T."/>
        </authorList>
    </citation>
    <scope>NUCLEOTIDE SEQUENCE</scope>
    <source>
        <strain evidence="3">GVMAG-M-3300023210-19</strain>
    </source>
</reference>
<dbReference type="AlphaFoldDB" id="A0A6C0IIE5"/>
<evidence type="ECO:0000313" key="3">
    <source>
        <dbReference type="EMBL" id="QHT93001.1"/>
    </source>
</evidence>
<evidence type="ECO:0000256" key="1">
    <source>
        <dbReference type="SAM" id="MobiDB-lite"/>
    </source>
</evidence>
<organism evidence="3">
    <name type="scientific">viral metagenome</name>
    <dbReference type="NCBI Taxonomy" id="1070528"/>
    <lineage>
        <taxon>unclassified sequences</taxon>
        <taxon>metagenomes</taxon>
        <taxon>organismal metagenomes</taxon>
    </lineage>
</organism>
<proteinExistence type="predicted"/>
<feature type="transmembrane region" description="Helical" evidence="2">
    <location>
        <begin position="349"/>
        <end position="369"/>
    </location>
</feature>
<protein>
    <submittedName>
        <fullName evidence="3">Uncharacterized protein</fullName>
    </submittedName>
</protein>
<dbReference type="EMBL" id="MN740199">
    <property type="protein sequence ID" value="QHT93001.1"/>
    <property type="molecule type" value="Genomic_DNA"/>
</dbReference>
<feature type="transmembrane region" description="Helical" evidence="2">
    <location>
        <begin position="376"/>
        <end position="397"/>
    </location>
</feature>
<feature type="region of interest" description="Disordered" evidence="1">
    <location>
        <begin position="91"/>
        <end position="118"/>
    </location>
</feature>
<name>A0A6C0IIE5_9ZZZZ</name>